<dbReference type="AlphaFoldDB" id="A0A1Y5IH53"/>
<evidence type="ECO:0000256" key="15">
    <source>
        <dbReference type="ARBA" id="ARBA00023136"/>
    </source>
</evidence>
<evidence type="ECO:0000256" key="2">
    <source>
        <dbReference type="ARBA" id="ARBA00004443"/>
    </source>
</evidence>
<evidence type="ECO:0000256" key="12">
    <source>
        <dbReference type="ARBA" id="ARBA00022842"/>
    </source>
</evidence>
<keyword evidence="10" id="KW-0548">Nucleotidyltransferase</keyword>
<keyword evidence="13" id="KW-0443">Lipid metabolism</keyword>
<keyword evidence="14" id="KW-0496">Mitochondrion</keyword>
<keyword evidence="9" id="KW-0808">Transferase</keyword>
<protein>
    <recommendedName>
        <fullName evidence="7">Phosphatidate cytidylyltransferase, mitochondrial</fullName>
        <ecNumber evidence="6">2.7.7.41</ecNumber>
    </recommendedName>
    <alternativeName>
        <fullName evidence="18">CDP-diacylglycerol synthase</fullName>
    </alternativeName>
</protein>
<evidence type="ECO:0000256" key="13">
    <source>
        <dbReference type="ARBA" id="ARBA00023098"/>
    </source>
</evidence>
<organism evidence="19">
    <name type="scientific">Ostreococcus tauri</name>
    <name type="common">Marine green alga</name>
    <dbReference type="NCBI Taxonomy" id="70448"/>
    <lineage>
        <taxon>Eukaryota</taxon>
        <taxon>Viridiplantae</taxon>
        <taxon>Chlorophyta</taxon>
        <taxon>Mamiellophyceae</taxon>
        <taxon>Mamiellales</taxon>
        <taxon>Bathycoccaceae</taxon>
        <taxon>Ostreococcus</taxon>
    </lineage>
</organism>
<keyword evidence="17" id="KW-1208">Phospholipid metabolism</keyword>
<gene>
    <name evidence="19" type="ORF">BE221DRAFT_71039</name>
</gene>
<dbReference type="EC" id="2.7.7.41" evidence="6"/>
<dbReference type="GO" id="GO:0004605">
    <property type="term" value="F:phosphatidate cytidylyltransferase activity"/>
    <property type="evidence" value="ECO:0007669"/>
    <property type="project" value="UniProtKB-EC"/>
</dbReference>
<dbReference type="Pfam" id="PF09139">
    <property type="entry name" value="Tam41_Mmp37"/>
    <property type="match status" value="1"/>
</dbReference>
<name>A0A1Y5IH53_OSTTA</name>
<dbReference type="GO" id="GO:0005743">
    <property type="term" value="C:mitochondrial inner membrane"/>
    <property type="evidence" value="ECO:0007669"/>
    <property type="project" value="UniProtKB-SubCell"/>
</dbReference>
<comment type="similarity">
    <text evidence="5">Belongs to the TAM41 family.</text>
</comment>
<evidence type="ECO:0000256" key="8">
    <source>
        <dbReference type="ARBA" id="ARBA00022516"/>
    </source>
</evidence>
<reference evidence="19" key="1">
    <citation type="submission" date="2017-04" db="EMBL/GenBank/DDBJ databases">
        <title>Population genomics of picophytoplankton unveils novel chromosome hypervariability.</title>
        <authorList>
            <consortium name="DOE Joint Genome Institute"/>
            <person name="Blanc-Mathieu R."/>
            <person name="Krasovec M."/>
            <person name="Hebrard M."/>
            <person name="Yau S."/>
            <person name="Desgranges E."/>
            <person name="Martin J."/>
            <person name="Schackwitz W."/>
            <person name="Kuo A."/>
            <person name="Salin G."/>
            <person name="Donnadieu C."/>
            <person name="Desdevises Y."/>
            <person name="Sanchez-Ferandin S."/>
            <person name="Moreau H."/>
            <person name="Rivals E."/>
            <person name="Grigoriev I.V."/>
            <person name="Grimsley N."/>
            <person name="Eyre-Walker A."/>
            <person name="Piganeau G."/>
        </authorList>
    </citation>
    <scope>NUCLEOTIDE SEQUENCE [LARGE SCALE GENOMIC DNA]</scope>
    <source>
        <strain evidence="19">RCC 1115</strain>
    </source>
</reference>
<dbReference type="GO" id="GO:0032049">
    <property type="term" value="P:cardiolipin biosynthetic process"/>
    <property type="evidence" value="ECO:0007669"/>
    <property type="project" value="InterPro"/>
</dbReference>
<dbReference type="UniPathway" id="UPA00557">
    <property type="reaction ID" value="UER00614"/>
</dbReference>
<dbReference type="eggNOG" id="KOG2986">
    <property type="taxonomic scope" value="Eukaryota"/>
</dbReference>
<comment type="cofactor">
    <cofactor evidence="1">
        <name>Mg(2+)</name>
        <dbReference type="ChEBI" id="CHEBI:18420"/>
    </cofactor>
</comment>
<accession>A0A1Y5IH53</accession>
<evidence type="ECO:0000256" key="17">
    <source>
        <dbReference type="ARBA" id="ARBA00023264"/>
    </source>
</evidence>
<evidence type="ECO:0000256" key="7">
    <source>
        <dbReference type="ARBA" id="ARBA00018337"/>
    </source>
</evidence>
<evidence type="ECO:0000256" key="5">
    <source>
        <dbReference type="ARBA" id="ARBA00005458"/>
    </source>
</evidence>
<evidence type="ECO:0000256" key="16">
    <source>
        <dbReference type="ARBA" id="ARBA00023209"/>
    </source>
</evidence>
<evidence type="ECO:0000256" key="9">
    <source>
        <dbReference type="ARBA" id="ARBA00022679"/>
    </source>
</evidence>
<evidence type="ECO:0000256" key="4">
    <source>
        <dbReference type="ARBA" id="ARBA00005189"/>
    </source>
</evidence>
<evidence type="ECO:0000313" key="19">
    <source>
        <dbReference type="EMBL" id="OUS47494.1"/>
    </source>
</evidence>
<dbReference type="EMBL" id="KZ155778">
    <property type="protein sequence ID" value="OUS47494.1"/>
    <property type="molecule type" value="Genomic_DNA"/>
</dbReference>
<keyword evidence="15" id="KW-0472">Membrane</keyword>
<evidence type="ECO:0000256" key="6">
    <source>
        <dbReference type="ARBA" id="ARBA00012487"/>
    </source>
</evidence>
<evidence type="ECO:0000256" key="14">
    <source>
        <dbReference type="ARBA" id="ARBA00023128"/>
    </source>
</evidence>
<evidence type="ECO:0000256" key="3">
    <source>
        <dbReference type="ARBA" id="ARBA00005119"/>
    </source>
</evidence>
<dbReference type="Proteomes" id="UP000195557">
    <property type="component" value="Unassembled WGS sequence"/>
</dbReference>
<keyword evidence="8" id="KW-0444">Lipid biosynthesis</keyword>
<keyword evidence="11" id="KW-0999">Mitochondrion inner membrane</keyword>
<comment type="pathway">
    <text evidence="4">Lipid metabolism.</text>
</comment>
<dbReference type="PANTHER" id="PTHR13619:SF0">
    <property type="entry name" value="PHOSPHATIDATE CYTIDYLYLTRANSFERASE, MITOCHONDRIAL"/>
    <property type="match status" value="1"/>
</dbReference>
<keyword evidence="16" id="KW-0594">Phospholipid biosynthesis</keyword>
<proteinExistence type="inferred from homology"/>
<dbReference type="PANTHER" id="PTHR13619">
    <property type="entry name" value="PHOSPHATIDATE CYTIDYLYLTRANSFERASE, MITOCHONDRIAL"/>
    <property type="match status" value="1"/>
</dbReference>
<evidence type="ECO:0000256" key="18">
    <source>
        <dbReference type="ARBA" id="ARBA00029893"/>
    </source>
</evidence>
<evidence type="ECO:0000256" key="11">
    <source>
        <dbReference type="ARBA" id="ARBA00022792"/>
    </source>
</evidence>
<dbReference type="InterPro" id="IPR015222">
    <property type="entry name" value="Tam41"/>
</dbReference>
<evidence type="ECO:0000256" key="10">
    <source>
        <dbReference type="ARBA" id="ARBA00022695"/>
    </source>
</evidence>
<comment type="pathway">
    <text evidence="3">Phospholipid metabolism; CDP-diacylglycerol biosynthesis; CDP-diacylglycerol from sn-glycerol 3-phosphate: step 3/3.</text>
</comment>
<comment type="subcellular location">
    <subcellularLocation>
        <location evidence="2">Mitochondrion inner membrane</location>
        <topology evidence="2">Peripheral membrane protein</topology>
        <orientation evidence="2">Matrix side</orientation>
    </subcellularLocation>
</comment>
<evidence type="ECO:0000256" key="1">
    <source>
        <dbReference type="ARBA" id="ARBA00001946"/>
    </source>
</evidence>
<dbReference type="GO" id="GO:0016024">
    <property type="term" value="P:CDP-diacylglycerol biosynthetic process"/>
    <property type="evidence" value="ECO:0007669"/>
    <property type="project" value="UniProtKB-UniPathway"/>
</dbReference>
<sequence>MSTRTLARRVVDALSNAPECEHVLAYGSAVLRAASVTNTKSALDILCVVENVQEWHATNVHRNPSHYASQMRVIGSQGIVKVSRVVGCGTHYNARLFDARGEPFKYGVASVEDVVRDLERWEHLFVAGRMQKPHETMLTSAAVRDAQRVNVRNAANAALLTLPESFSELDFHRALVRLSYDGDVRFLFAAEDDKKVERIASANGDAMRDMYADTVTELGDALDASSSTWRQDKSPRALRARLEALPVTVRAMMSAATRVRVGEGVESSKRWAADVCAALSDDQERVGSTTRACLRQIVRTSSLRQAVAGLLGTSPTKTVAYVGAKFYKSARSRFFSE</sequence>
<keyword evidence="12" id="KW-0460">Magnesium</keyword>